<dbReference type="Proteomes" id="UP001165190">
    <property type="component" value="Unassembled WGS sequence"/>
</dbReference>
<dbReference type="SUPFAM" id="SSF56219">
    <property type="entry name" value="DNase I-like"/>
    <property type="match status" value="1"/>
</dbReference>
<dbReference type="AlphaFoldDB" id="A0A9W7MQ23"/>
<dbReference type="PANTHER" id="PTHR33710">
    <property type="entry name" value="BNAC02G09200D PROTEIN"/>
    <property type="match status" value="1"/>
</dbReference>
<keyword evidence="2" id="KW-1185">Reference proteome</keyword>
<accession>A0A9W7MQ23</accession>
<gene>
    <name evidence="1" type="ORF">HRI_004525400</name>
</gene>
<dbReference type="EMBL" id="BSYR01000052">
    <property type="protein sequence ID" value="GMJ08562.1"/>
    <property type="molecule type" value="Genomic_DNA"/>
</dbReference>
<comment type="caution">
    <text evidence="1">The sequence shown here is derived from an EMBL/GenBank/DDBJ whole genome shotgun (WGS) entry which is preliminary data.</text>
</comment>
<proteinExistence type="predicted"/>
<evidence type="ECO:0000313" key="1">
    <source>
        <dbReference type="EMBL" id="GMJ08562.1"/>
    </source>
</evidence>
<dbReference type="OrthoDB" id="1751786at2759"/>
<dbReference type="InterPro" id="IPR036691">
    <property type="entry name" value="Endo/exonu/phosph_ase_sf"/>
</dbReference>
<sequence length="226" mass="26621">MERFQVALSDCSLTDIGYKGCWYTWERCRMQANNIRERLDRGVANGNWWDLFSDFTLVHQVHSISYHCPLLLDTLGAIRQVRNWPFKFEACWLAEDSCESEVIKLWDESTGSVPSRLRHVCMGLNKWFKKIRRLKSITSTDFRKRLDQLWDQEPIDEVLGEIIETKVSLNLEADKDEIYWEQRPCVNWLRNGDRNTSFFHRFASGRSHKNKIKKIVDSTGIAVSDN</sequence>
<evidence type="ECO:0000313" key="2">
    <source>
        <dbReference type="Proteomes" id="UP001165190"/>
    </source>
</evidence>
<dbReference type="PANTHER" id="PTHR33710:SF62">
    <property type="entry name" value="DUF4283 DOMAIN PROTEIN"/>
    <property type="match status" value="1"/>
</dbReference>
<reference evidence="1" key="1">
    <citation type="submission" date="2023-05" db="EMBL/GenBank/DDBJ databases">
        <title>Genome and transcriptome analyses reveal genes involved in the formation of fine ridges on petal epidermal cells in Hibiscus trionum.</title>
        <authorList>
            <person name="Koshimizu S."/>
            <person name="Masuda S."/>
            <person name="Ishii T."/>
            <person name="Shirasu K."/>
            <person name="Hoshino A."/>
            <person name="Arita M."/>
        </authorList>
    </citation>
    <scope>NUCLEOTIDE SEQUENCE</scope>
    <source>
        <strain evidence="1">Hamamatsu line</strain>
    </source>
</reference>
<protein>
    <recommendedName>
        <fullName evidence="3">Reverse transcriptase</fullName>
    </recommendedName>
</protein>
<name>A0A9W7MQ23_HIBTR</name>
<evidence type="ECO:0008006" key="3">
    <source>
        <dbReference type="Google" id="ProtNLM"/>
    </source>
</evidence>
<organism evidence="1 2">
    <name type="scientific">Hibiscus trionum</name>
    <name type="common">Flower of an hour</name>
    <dbReference type="NCBI Taxonomy" id="183268"/>
    <lineage>
        <taxon>Eukaryota</taxon>
        <taxon>Viridiplantae</taxon>
        <taxon>Streptophyta</taxon>
        <taxon>Embryophyta</taxon>
        <taxon>Tracheophyta</taxon>
        <taxon>Spermatophyta</taxon>
        <taxon>Magnoliopsida</taxon>
        <taxon>eudicotyledons</taxon>
        <taxon>Gunneridae</taxon>
        <taxon>Pentapetalae</taxon>
        <taxon>rosids</taxon>
        <taxon>malvids</taxon>
        <taxon>Malvales</taxon>
        <taxon>Malvaceae</taxon>
        <taxon>Malvoideae</taxon>
        <taxon>Hibiscus</taxon>
    </lineage>
</organism>